<evidence type="ECO:0000313" key="2">
    <source>
        <dbReference type="EMBL" id="GAX80115.1"/>
    </source>
</evidence>
<reference evidence="2 3" key="1">
    <citation type="submission" date="2017-08" db="EMBL/GenBank/DDBJ databases">
        <title>Acidophilic green algal genome provides insights into adaptation to an acidic environment.</title>
        <authorList>
            <person name="Hirooka S."/>
            <person name="Hirose Y."/>
            <person name="Kanesaki Y."/>
            <person name="Higuchi S."/>
            <person name="Fujiwara T."/>
            <person name="Onuma R."/>
            <person name="Era A."/>
            <person name="Ohbayashi R."/>
            <person name="Uzuka A."/>
            <person name="Nozaki H."/>
            <person name="Yoshikawa H."/>
            <person name="Miyagishima S.Y."/>
        </authorList>
    </citation>
    <scope>NUCLEOTIDE SEQUENCE [LARGE SCALE GENOMIC DNA]</scope>
    <source>
        <strain evidence="2 3">NIES-2499</strain>
    </source>
</reference>
<dbReference type="PANTHER" id="PTHR12459">
    <property type="entry name" value="TRANSMEMBRANE PROTEIN 135-RELATED"/>
    <property type="match status" value="1"/>
</dbReference>
<keyword evidence="3" id="KW-1185">Reference proteome</keyword>
<feature type="region of interest" description="Disordered" evidence="1">
    <location>
        <begin position="277"/>
        <end position="300"/>
    </location>
</feature>
<organism evidence="2 3">
    <name type="scientific">Chlamydomonas eustigma</name>
    <dbReference type="NCBI Taxonomy" id="1157962"/>
    <lineage>
        <taxon>Eukaryota</taxon>
        <taxon>Viridiplantae</taxon>
        <taxon>Chlorophyta</taxon>
        <taxon>core chlorophytes</taxon>
        <taxon>Chlorophyceae</taxon>
        <taxon>CS clade</taxon>
        <taxon>Chlamydomonadales</taxon>
        <taxon>Chlamydomonadaceae</taxon>
        <taxon>Chlamydomonas</taxon>
    </lineage>
</organism>
<feature type="non-terminal residue" evidence="2">
    <location>
        <position position="1"/>
    </location>
</feature>
<comment type="caution">
    <text evidence="2">The sequence shown here is derived from an EMBL/GenBank/DDBJ whole genome shotgun (WGS) entry which is preliminary data.</text>
</comment>
<evidence type="ECO:0000256" key="1">
    <source>
        <dbReference type="SAM" id="MobiDB-lite"/>
    </source>
</evidence>
<dbReference type="OrthoDB" id="541943at2759"/>
<sequence>CLLEWGVVDAALLPARLDVLLFSLGTAAIMHSYSGDHGKHRDVFRSKYLNVLDFLFGSTGMESGSITHLPSNRELMTTAARVIRTLSRGSLADMEAAAAALRGTLSAPIKISSTSALIANMKLSKSHKERREHGSHNALQDLAACAFPSSHGSHNALQDLAACAVPSSHSDTCFTAKEVQKQKTFDQTATDHVAERVHASTTLSSYCNAAIQCVWNSVEVCSGTDERKASDVLTQPVRQKQSLLLSRIRRSATEPIFDTTLASYGEERVHGLDRGIRGVDASAPTREPSFSTASPESNSI</sequence>
<dbReference type="STRING" id="1157962.A0A250XAI2"/>
<gene>
    <name evidence="2" type="ORF">CEUSTIGMA_g7553.t1</name>
</gene>
<proteinExistence type="predicted"/>
<dbReference type="Proteomes" id="UP000232323">
    <property type="component" value="Unassembled WGS sequence"/>
</dbReference>
<feature type="compositionally biased region" description="Polar residues" evidence="1">
    <location>
        <begin position="288"/>
        <end position="300"/>
    </location>
</feature>
<dbReference type="EMBL" id="BEGY01000048">
    <property type="protein sequence ID" value="GAX80115.1"/>
    <property type="molecule type" value="Genomic_DNA"/>
</dbReference>
<evidence type="ECO:0000313" key="3">
    <source>
        <dbReference type="Proteomes" id="UP000232323"/>
    </source>
</evidence>
<dbReference type="AlphaFoldDB" id="A0A250XAI2"/>
<dbReference type="PANTHER" id="PTHR12459:SF15">
    <property type="entry name" value="TRANSMEMBRANE PROTEIN 135"/>
    <property type="match status" value="1"/>
</dbReference>
<dbReference type="InterPro" id="IPR026749">
    <property type="entry name" value="Tmem135"/>
</dbReference>
<protein>
    <submittedName>
        <fullName evidence="2">Uncharacterized protein</fullName>
    </submittedName>
</protein>
<accession>A0A250XAI2</accession>
<name>A0A250XAI2_9CHLO</name>